<sequence length="715" mass="78174">MSSDPTAAASETGNGASIEQRKDEVPNVTATSAQSTSSAATKGGADEDEDGDEEEVEEEGEVGNKTVSGSKAKKKKKRSKTAAKLRKKLGLGNDSNVRGADPASSTIVAASSSNAAGSSSTPDLPEEVVSQIKASVSAQHGTQAASKVDRKTLAEIMSRLNLERDSLLKNQESKQKGSKAIADHKFWKTQPVARPDDAPLLSSSQEGPIQPAQPPHEVKQDAYPLPKDFEWVTVDIDDEEECKEVYELLSANYVEDDDASLRFDYAPEFLKWVLKHPGYKKTWHVGVRVSSTKKLVAFISGIPHELRVRENAFQTTEINFLCVHKKLRSKRLAPVLIKEVTRQCHLTGIFQAIYTVGVVLPTPVSCSRYYHRTLNAPKLLDIGFAAVPSGLSREKYVQRFALPDEPKLKGEGLREMEERDVEQVGKLLRKYMRRFDMAPRFGDEEVKHVLLSGRGTEKDGKRLGQVTWTYVIEDPNTKRITDMFSFYSLPSSVLDSAKHGTLEAAYLFYYATDVPFRHASSSSPSSSPNTLAVAAEPSASGSSAQAALEPWQRTNVTRLTPQEMEDEANITRWDEESAEVKSALKARLNQLVGDLLIIAKQNKFDVVNCLTVMDNPLILSDQLFGPGDGLLRWYLFNWRVQPIAGGMGLRPGEADQDPVVAHMKAAFKAGANPASSASGPSSNTPVGNSSEAELIRYLQTRPGPEKGSGVGVVMV</sequence>
<accession>A0A316W437</accession>
<keyword evidence="5 7" id="KW-0808">Transferase</keyword>
<name>A0A316W437_9BASI</name>
<feature type="compositionally biased region" description="Low complexity" evidence="9">
    <location>
        <begin position="109"/>
        <end position="120"/>
    </location>
</feature>
<dbReference type="EMBL" id="KZ819366">
    <property type="protein sequence ID" value="PWN43878.1"/>
    <property type="molecule type" value="Genomic_DNA"/>
</dbReference>
<dbReference type="GO" id="GO:0005737">
    <property type="term" value="C:cytoplasm"/>
    <property type="evidence" value="ECO:0007669"/>
    <property type="project" value="TreeGrafter"/>
</dbReference>
<reference evidence="12 13" key="1">
    <citation type="journal article" date="2018" name="Mol. Biol. Evol.">
        <title>Broad Genomic Sampling Reveals a Smut Pathogenic Ancestry of the Fungal Clade Ustilaginomycotina.</title>
        <authorList>
            <person name="Kijpornyongpan T."/>
            <person name="Mondo S.J."/>
            <person name="Barry K."/>
            <person name="Sandor L."/>
            <person name="Lee J."/>
            <person name="Lipzen A."/>
            <person name="Pangilinan J."/>
            <person name="LaButti K."/>
            <person name="Hainaut M."/>
            <person name="Henrissat B."/>
            <person name="Grigoriev I.V."/>
            <person name="Spatafora J.W."/>
            <person name="Aime M.C."/>
        </authorList>
    </citation>
    <scope>NUCLEOTIDE SEQUENCE [LARGE SCALE GENOMIC DNA]</scope>
    <source>
        <strain evidence="12 13">MCA 4658</strain>
    </source>
</reference>
<dbReference type="PROSITE" id="PS00975">
    <property type="entry name" value="NMT_1"/>
    <property type="match status" value="1"/>
</dbReference>
<dbReference type="InParanoid" id="A0A316W437"/>
<dbReference type="PANTHER" id="PTHR11377:SF5">
    <property type="entry name" value="GLYCYLPEPTIDE N-TETRADECANOYLTRANSFERASE"/>
    <property type="match status" value="1"/>
</dbReference>
<feature type="compositionally biased region" description="Acidic residues" evidence="9">
    <location>
        <begin position="46"/>
        <end position="61"/>
    </location>
</feature>
<comment type="catalytic activity">
    <reaction evidence="7">
        <text>N-terminal glycyl-[protein] + tetradecanoyl-CoA = N-tetradecanoylglycyl-[protein] + CoA + H(+)</text>
        <dbReference type="Rhea" id="RHEA:15521"/>
        <dbReference type="Rhea" id="RHEA-COMP:12666"/>
        <dbReference type="Rhea" id="RHEA-COMP:12667"/>
        <dbReference type="ChEBI" id="CHEBI:15378"/>
        <dbReference type="ChEBI" id="CHEBI:57287"/>
        <dbReference type="ChEBI" id="CHEBI:57385"/>
        <dbReference type="ChEBI" id="CHEBI:64723"/>
        <dbReference type="ChEBI" id="CHEBI:133050"/>
        <dbReference type="EC" id="2.3.1.97"/>
    </reaction>
</comment>
<dbReference type="InterPro" id="IPR000903">
    <property type="entry name" value="NMT"/>
</dbReference>
<feature type="compositionally biased region" description="Low complexity" evidence="9">
    <location>
        <begin position="29"/>
        <end position="43"/>
    </location>
</feature>
<feature type="region of interest" description="Disordered" evidence="9">
    <location>
        <begin position="167"/>
        <end position="218"/>
    </location>
</feature>
<dbReference type="InterPro" id="IPR016181">
    <property type="entry name" value="Acyl_CoA_acyltransferase"/>
</dbReference>
<protein>
    <recommendedName>
        <fullName evidence="4 7">Glycylpeptide N-tetradecanoyltransferase</fullName>
        <ecNumber evidence="3 7">2.3.1.97</ecNumber>
    </recommendedName>
</protein>
<keyword evidence="6 7" id="KW-0012">Acyltransferase</keyword>
<dbReference type="EC" id="2.3.1.97" evidence="3 7"/>
<comment type="function">
    <text evidence="7">Adds a myristoyl group to the N-terminal glycine residue of certain cellular proteins.</text>
</comment>
<evidence type="ECO:0000256" key="2">
    <source>
        <dbReference type="ARBA" id="ARBA00011245"/>
    </source>
</evidence>
<keyword evidence="13" id="KW-1185">Reference proteome</keyword>
<comment type="similarity">
    <text evidence="1 8">Belongs to the NMT family.</text>
</comment>
<dbReference type="AlphaFoldDB" id="A0A316W437"/>
<gene>
    <name evidence="12" type="ORF">IE81DRAFT_322052</name>
</gene>
<feature type="compositionally biased region" description="Basic and acidic residues" evidence="9">
    <location>
        <begin position="167"/>
        <end position="186"/>
    </location>
</feature>
<evidence type="ECO:0000256" key="7">
    <source>
        <dbReference type="RuleBase" id="RU000586"/>
    </source>
</evidence>
<dbReference type="RefSeq" id="XP_025371038.1">
    <property type="nucleotide sequence ID" value="XM_025513514.1"/>
</dbReference>
<dbReference type="Pfam" id="PF01233">
    <property type="entry name" value="NMT"/>
    <property type="match status" value="1"/>
</dbReference>
<evidence type="ECO:0000256" key="8">
    <source>
        <dbReference type="RuleBase" id="RU004178"/>
    </source>
</evidence>
<dbReference type="GeneID" id="37035384"/>
<dbReference type="SUPFAM" id="SSF55729">
    <property type="entry name" value="Acyl-CoA N-acyltransferases (Nat)"/>
    <property type="match status" value="2"/>
</dbReference>
<dbReference type="OrthoDB" id="60315at2759"/>
<evidence type="ECO:0000259" key="11">
    <source>
        <dbReference type="Pfam" id="PF02799"/>
    </source>
</evidence>
<dbReference type="STRING" id="1522189.A0A316W437"/>
<evidence type="ECO:0000256" key="1">
    <source>
        <dbReference type="ARBA" id="ARBA00009469"/>
    </source>
</evidence>
<feature type="region of interest" description="Disordered" evidence="9">
    <location>
        <begin position="519"/>
        <end position="547"/>
    </location>
</feature>
<organism evidence="12 13">
    <name type="scientific">Ceraceosorus guamensis</name>
    <dbReference type="NCBI Taxonomy" id="1522189"/>
    <lineage>
        <taxon>Eukaryota</taxon>
        <taxon>Fungi</taxon>
        <taxon>Dikarya</taxon>
        <taxon>Basidiomycota</taxon>
        <taxon>Ustilaginomycotina</taxon>
        <taxon>Exobasidiomycetes</taxon>
        <taxon>Ceraceosorales</taxon>
        <taxon>Ceraceosoraceae</taxon>
        <taxon>Ceraceosorus</taxon>
    </lineage>
</organism>
<comment type="subunit">
    <text evidence="2">Monomer.</text>
</comment>
<dbReference type="GO" id="GO:0004379">
    <property type="term" value="F:glycylpeptide N-tetradecanoyltransferase activity"/>
    <property type="evidence" value="ECO:0007669"/>
    <property type="project" value="UniProtKB-EC"/>
</dbReference>
<feature type="compositionally biased region" description="Polar residues" evidence="9">
    <location>
        <begin position="132"/>
        <end position="145"/>
    </location>
</feature>
<dbReference type="FunCoup" id="A0A316W437">
    <property type="interactions" value="584"/>
</dbReference>
<feature type="compositionally biased region" description="Basic residues" evidence="9">
    <location>
        <begin position="71"/>
        <end position="89"/>
    </location>
</feature>
<feature type="domain" description="Glycylpeptide N-tetradecanoyltransferase C-terminal" evidence="11">
    <location>
        <begin position="381"/>
        <end position="648"/>
    </location>
</feature>
<dbReference type="InterPro" id="IPR022677">
    <property type="entry name" value="NMT_C"/>
</dbReference>
<evidence type="ECO:0000256" key="5">
    <source>
        <dbReference type="ARBA" id="ARBA00022679"/>
    </source>
</evidence>
<dbReference type="PANTHER" id="PTHR11377">
    <property type="entry name" value="N-MYRISTOYL TRANSFERASE"/>
    <property type="match status" value="1"/>
</dbReference>
<evidence type="ECO:0000313" key="13">
    <source>
        <dbReference type="Proteomes" id="UP000245783"/>
    </source>
</evidence>
<evidence type="ECO:0000259" key="10">
    <source>
        <dbReference type="Pfam" id="PF01233"/>
    </source>
</evidence>
<feature type="compositionally biased region" description="Polar residues" evidence="9">
    <location>
        <begin position="1"/>
        <end position="17"/>
    </location>
</feature>
<feature type="region of interest" description="Disordered" evidence="9">
    <location>
        <begin position="1"/>
        <end position="147"/>
    </location>
</feature>
<dbReference type="InterPro" id="IPR022678">
    <property type="entry name" value="NMT_CS"/>
</dbReference>
<dbReference type="Gene3D" id="3.40.630.30">
    <property type="match status" value="2"/>
</dbReference>
<proteinExistence type="inferred from homology"/>
<dbReference type="Proteomes" id="UP000245783">
    <property type="component" value="Unassembled WGS sequence"/>
</dbReference>
<evidence type="ECO:0000256" key="3">
    <source>
        <dbReference type="ARBA" id="ARBA00012923"/>
    </source>
</evidence>
<dbReference type="FunFam" id="3.40.630.30:FF:000042">
    <property type="entry name" value="Glycylpeptide N-tetradecanoyltransferase"/>
    <property type="match status" value="1"/>
</dbReference>
<dbReference type="Pfam" id="PF02799">
    <property type="entry name" value="NMT_C"/>
    <property type="match status" value="1"/>
</dbReference>
<evidence type="ECO:0000256" key="4">
    <source>
        <dbReference type="ARBA" id="ARBA00022240"/>
    </source>
</evidence>
<feature type="domain" description="Glycylpeptide N-tetradecanoyltransferase N-terminal" evidence="10">
    <location>
        <begin position="208"/>
        <end position="366"/>
    </location>
</feature>
<dbReference type="InterPro" id="IPR022676">
    <property type="entry name" value="NMT_N"/>
</dbReference>
<evidence type="ECO:0000256" key="9">
    <source>
        <dbReference type="SAM" id="MobiDB-lite"/>
    </source>
</evidence>
<evidence type="ECO:0000256" key="6">
    <source>
        <dbReference type="ARBA" id="ARBA00023315"/>
    </source>
</evidence>
<evidence type="ECO:0000313" key="12">
    <source>
        <dbReference type="EMBL" id="PWN43878.1"/>
    </source>
</evidence>